<dbReference type="Pfam" id="PF23169">
    <property type="entry name" value="HalD"/>
    <property type="match status" value="1"/>
</dbReference>
<accession>A0A382T7N5</accession>
<evidence type="ECO:0008006" key="2">
    <source>
        <dbReference type="Google" id="ProtNLM"/>
    </source>
</evidence>
<reference evidence="1" key="1">
    <citation type="submission" date="2018-05" db="EMBL/GenBank/DDBJ databases">
        <authorList>
            <person name="Lanie J.A."/>
            <person name="Ng W.-L."/>
            <person name="Kazmierczak K.M."/>
            <person name="Andrzejewski T.M."/>
            <person name="Davidsen T.M."/>
            <person name="Wayne K.J."/>
            <person name="Tettelin H."/>
            <person name="Glass J.I."/>
            <person name="Rusch D."/>
            <person name="Podicherti R."/>
            <person name="Tsui H.-C.T."/>
            <person name="Winkler M.E."/>
        </authorList>
    </citation>
    <scope>NUCLEOTIDE SEQUENCE</scope>
</reference>
<organism evidence="1">
    <name type="scientific">marine metagenome</name>
    <dbReference type="NCBI Taxonomy" id="408172"/>
    <lineage>
        <taxon>unclassified sequences</taxon>
        <taxon>metagenomes</taxon>
        <taxon>ecological metagenomes</taxon>
    </lineage>
</organism>
<sequence length="275" mass="32210">MNNRLETIVNLEEYPIQNLNSPKIKELIKKCKSDLDQYSCSTIPNFILPKSLKIMNAELEKQIDEVYMSKESINAYLYSKDDPSLPKDHPKRKFMDRYNGYLNSDVFAKDSEMKFLYETEELLKFVSACLGISPIYRWADPLACHAYNVMKPDGVLPWHFDSCEFTLSLMIQKPEKGGIFEYCPNIREPGNENFEEVKKVLDGDRKRVRQLELEQGDLQIFKGRFTLHRVTKIEGNRSRHLCIPAYVLDPWRVNTPEHSRTIYGKVLPIHIERNK</sequence>
<dbReference type="AlphaFoldDB" id="A0A382T7N5"/>
<dbReference type="SUPFAM" id="SSF51197">
    <property type="entry name" value="Clavaminate synthase-like"/>
    <property type="match status" value="1"/>
</dbReference>
<gene>
    <name evidence="1" type="ORF">METZ01_LOCUS371008</name>
</gene>
<protein>
    <recommendedName>
        <fullName evidence="2">Fe2OG dioxygenase domain-containing protein</fullName>
    </recommendedName>
</protein>
<dbReference type="InterPro" id="IPR056470">
    <property type="entry name" value="BesD/HalB-like"/>
</dbReference>
<feature type="non-terminal residue" evidence="1">
    <location>
        <position position="275"/>
    </location>
</feature>
<name>A0A382T7N5_9ZZZZ</name>
<evidence type="ECO:0000313" key="1">
    <source>
        <dbReference type="EMBL" id="SVD18154.1"/>
    </source>
</evidence>
<proteinExistence type="predicted"/>
<dbReference type="EMBL" id="UINC01134546">
    <property type="protein sequence ID" value="SVD18154.1"/>
    <property type="molecule type" value="Genomic_DNA"/>
</dbReference>